<dbReference type="InterPro" id="IPR000277">
    <property type="entry name" value="Cys/Met-Metab_PyrdxlP-dep_enz"/>
</dbReference>
<name>A0AAF0TYB5_SOLVR</name>
<protein>
    <submittedName>
        <fullName evidence="4">Uncharacterized protein</fullName>
    </submittedName>
</protein>
<comment type="cofactor">
    <cofactor evidence="1 3">
        <name>pyridoxal 5'-phosphate</name>
        <dbReference type="ChEBI" id="CHEBI:597326"/>
    </cofactor>
</comment>
<evidence type="ECO:0000256" key="1">
    <source>
        <dbReference type="ARBA" id="ARBA00001933"/>
    </source>
</evidence>
<dbReference type="Gene3D" id="3.90.1150.10">
    <property type="entry name" value="Aspartate Aminotransferase, domain 1"/>
    <property type="match status" value="1"/>
</dbReference>
<dbReference type="AlphaFoldDB" id="A0AAF0TYB5"/>
<sequence length="64" mass="7108">AQKIAEHLSSHPRVKKVNYAGLSDHLGRSLHFSQEFKQCMVLSCLTGSLALFKHVLRLSSTSTL</sequence>
<evidence type="ECO:0000313" key="5">
    <source>
        <dbReference type="Proteomes" id="UP001234989"/>
    </source>
</evidence>
<dbReference type="Proteomes" id="UP001234989">
    <property type="component" value="Chromosome 5"/>
</dbReference>
<evidence type="ECO:0000313" key="4">
    <source>
        <dbReference type="EMBL" id="WMV29603.1"/>
    </source>
</evidence>
<accession>A0AAF0TYB5</accession>
<dbReference type="InterPro" id="IPR015422">
    <property type="entry name" value="PyrdxlP-dep_Trfase_small"/>
</dbReference>
<dbReference type="EMBL" id="CP133616">
    <property type="protein sequence ID" value="WMV29603.1"/>
    <property type="molecule type" value="Genomic_DNA"/>
</dbReference>
<comment type="similarity">
    <text evidence="3">Belongs to the trans-sulfuration enzymes family.</text>
</comment>
<keyword evidence="5" id="KW-1185">Reference proteome</keyword>
<dbReference type="GO" id="GO:0030170">
    <property type="term" value="F:pyridoxal phosphate binding"/>
    <property type="evidence" value="ECO:0007669"/>
    <property type="project" value="InterPro"/>
</dbReference>
<dbReference type="GO" id="GO:0019346">
    <property type="term" value="P:transsulfuration"/>
    <property type="evidence" value="ECO:0007669"/>
    <property type="project" value="InterPro"/>
</dbReference>
<dbReference type="Pfam" id="PF01053">
    <property type="entry name" value="Cys_Met_Meta_PP"/>
    <property type="match status" value="1"/>
</dbReference>
<feature type="non-terminal residue" evidence="4">
    <location>
        <position position="1"/>
    </location>
</feature>
<gene>
    <name evidence="4" type="ORF">MTR67_022988</name>
</gene>
<organism evidence="4 5">
    <name type="scientific">Solanum verrucosum</name>
    <dbReference type="NCBI Taxonomy" id="315347"/>
    <lineage>
        <taxon>Eukaryota</taxon>
        <taxon>Viridiplantae</taxon>
        <taxon>Streptophyta</taxon>
        <taxon>Embryophyta</taxon>
        <taxon>Tracheophyta</taxon>
        <taxon>Spermatophyta</taxon>
        <taxon>Magnoliopsida</taxon>
        <taxon>eudicotyledons</taxon>
        <taxon>Gunneridae</taxon>
        <taxon>Pentapetalae</taxon>
        <taxon>asterids</taxon>
        <taxon>lamiids</taxon>
        <taxon>Solanales</taxon>
        <taxon>Solanaceae</taxon>
        <taxon>Solanoideae</taxon>
        <taxon>Solaneae</taxon>
        <taxon>Solanum</taxon>
    </lineage>
</organism>
<reference evidence="4" key="1">
    <citation type="submission" date="2023-08" db="EMBL/GenBank/DDBJ databases">
        <title>A de novo genome assembly of Solanum verrucosum Schlechtendal, a Mexican diploid species geographically isolated from the other diploid A-genome species in potato relatives.</title>
        <authorList>
            <person name="Hosaka K."/>
        </authorList>
    </citation>
    <scope>NUCLEOTIDE SEQUENCE</scope>
    <source>
        <tissue evidence="4">Young leaves</tissue>
    </source>
</reference>
<evidence type="ECO:0000256" key="2">
    <source>
        <dbReference type="ARBA" id="ARBA00022898"/>
    </source>
</evidence>
<evidence type="ECO:0000256" key="3">
    <source>
        <dbReference type="RuleBase" id="RU362118"/>
    </source>
</evidence>
<keyword evidence="2 3" id="KW-0663">Pyridoxal phosphate</keyword>
<proteinExistence type="inferred from homology"/>